<protein>
    <recommendedName>
        <fullName evidence="4">Cation transporter</fullName>
    </recommendedName>
</protein>
<dbReference type="NCBIfam" id="NF045615">
    <property type="entry name" value="efflu_CzcI_Acin"/>
    <property type="match status" value="1"/>
</dbReference>
<evidence type="ECO:0000313" key="3">
    <source>
        <dbReference type="Proteomes" id="UP000679388"/>
    </source>
</evidence>
<reference evidence="2" key="1">
    <citation type="submission" date="2020-07" db="EMBL/GenBank/DDBJ databases">
        <title>Acinetobacter junii strain YR7 chromosome and plasmid pNDM-YR7.</title>
        <authorList>
            <person name="Tang B."/>
        </authorList>
    </citation>
    <scope>NUCLEOTIDE SEQUENCE</scope>
    <source>
        <strain evidence="2">YR7</strain>
    </source>
</reference>
<evidence type="ECO:0000256" key="1">
    <source>
        <dbReference type="SAM" id="SignalP"/>
    </source>
</evidence>
<keyword evidence="1" id="KW-0732">Signal</keyword>
<dbReference type="GeneID" id="70091100"/>
<dbReference type="RefSeq" id="WP_212638984.1">
    <property type="nucleotide sequence ID" value="NZ_CP059558.1"/>
</dbReference>
<organism evidence="2 3">
    <name type="scientific">Acinetobacter junii</name>
    <dbReference type="NCBI Taxonomy" id="40215"/>
    <lineage>
        <taxon>Bacteria</taxon>
        <taxon>Pseudomonadati</taxon>
        <taxon>Pseudomonadota</taxon>
        <taxon>Gammaproteobacteria</taxon>
        <taxon>Moraxellales</taxon>
        <taxon>Moraxellaceae</taxon>
        <taxon>Acinetobacter</taxon>
    </lineage>
</organism>
<dbReference type="Proteomes" id="UP000679388">
    <property type="component" value="Chromosome"/>
</dbReference>
<proteinExistence type="predicted"/>
<feature type="signal peptide" evidence="1">
    <location>
        <begin position="1"/>
        <end position="19"/>
    </location>
</feature>
<accession>A0AAX1MLY4</accession>
<dbReference type="EMBL" id="CP059558">
    <property type="protein sequence ID" value="QUY38095.1"/>
    <property type="molecule type" value="Genomic_DNA"/>
</dbReference>
<evidence type="ECO:0008006" key="4">
    <source>
        <dbReference type="Google" id="ProtNLM"/>
    </source>
</evidence>
<evidence type="ECO:0000313" key="2">
    <source>
        <dbReference type="EMBL" id="QUY38095.1"/>
    </source>
</evidence>
<name>A0AAX1MLY4_ACIJU</name>
<dbReference type="InterPro" id="IPR054660">
    <property type="entry name" value="CzcI-like"/>
</dbReference>
<feature type="chain" id="PRO_5043757507" description="Cation transporter" evidence="1">
    <location>
        <begin position="20"/>
        <end position="122"/>
    </location>
</feature>
<dbReference type="AlphaFoldDB" id="A0AAX1MLY4"/>
<gene>
    <name evidence="2" type="ORF">H2677_01165</name>
</gene>
<sequence length="122" mass="14126">MTVLLSLFIFQSIWNVAAAYCPHEQTIEPLTITTHFGHHDIDKSSKNQDAFAITEQDSDPVLTVNHHDHLPSCFQLAVFNQQNDVEYILSQIYELKQKYTWLNFYQSPDLFISDPPPVFTLL</sequence>